<organism evidence="1">
    <name type="scientific">Vibrio coralliilyticus</name>
    <dbReference type="NCBI Taxonomy" id="190893"/>
    <lineage>
        <taxon>Bacteria</taxon>
        <taxon>Pseudomonadati</taxon>
        <taxon>Pseudomonadota</taxon>
        <taxon>Gammaproteobacteria</taxon>
        <taxon>Vibrionales</taxon>
        <taxon>Vibrionaceae</taxon>
        <taxon>Vibrio</taxon>
    </lineage>
</organism>
<gene>
    <name evidence="1" type="ORF">TW71_02175</name>
</gene>
<comment type="caution">
    <text evidence="1">The sequence shown here is derived from an EMBL/GenBank/DDBJ whole genome shotgun (WGS) entry which is preliminary data.</text>
</comment>
<evidence type="ECO:0000313" key="1">
    <source>
        <dbReference type="EMBL" id="KJY77861.1"/>
    </source>
</evidence>
<dbReference type="EMBL" id="JXXR01000001">
    <property type="protein sequence ID" value="KJY77861.1"/>
    <property type="molecule type" value="Genomic_DNA"/>
</dbReference>
<dbReference type="RefSeq" id="WP_045984836.1">
    <property type="nucleotide sequence ID" value="NZ_CP063051.1"/>
</dbReference>
<accession>A0A837GEV9</accession>
<name>A0A837GEV9_9VIBR</name>
<sequence>MEENLKKVVTLLGQWLVFMPSLFCFSYVLRPIMMALLIPGGLLFLAFIGGSEVRDALKQMMQEG</sequence>
<proteinExistence type="predicted"/>
<protein>
    <submittedName>
        <fullName evidence="1">Uncharacterized protein</fullName>
    </submittedName>
</protein>
<dbReference type="AlphaFoldDB" id="A0A837GEV9"/>
<reference evidence="1" key="1">
    <citation type="journal article" date="2015" name="BMC Genomics">
        <title>Genome mining reveals unlocked bioactive potential of marine Gram-negative bacteria.</title>
        <authorList>
            <person name="Machado H."/>
            <person name="Sonnenschein E.C."/>
            <person name="Melchiorsen J."/>
            <person name="Gram L."/>
        </authorList>
    </citation>
    <scope>NUCLEOTIDE SEQUENCE</scope>
    <source>
        <strain evidence="1">S2052</strain>
    </source>
</reference>